<comment type="caution">
    <text evidence="2">The sequence shown here is derived from an EMBL/GenBank/DDBJ whole genome shotgun (WGS) entry which is preliminary data.</text>
</comment>
<evidence type="ECO:0000313" key="2">
    <source>
        <dbReference type="EMBL" id="GAA4783053.1"/>
    </source>
</evidence>
<dbReference type="RefSeq" id="WP_345301648.1">
    <property type="nucleotide sequence ID" value="NZ_BAABJE010000001.1"/>
</dbReference>
<dbReference type="PANTHER" id="PTHR42743:SF11">
    <property type="entry name" value="AMINODEOXYCHORISMATE LYASE"/>
    <property type="match status" value="1"/>
</dbReference>
<dbReference type="InterPro" id="IPR027417">
    <property type="entry name" value="P-loop_NTPase"/>
</dbReference>
<dbReference type="SUPFAM" id="SSF52540">
    <property type="entry name" value="P-loop containing nucleoside triphosphate hydrolases"/>
    <property type="match status" value="1"/>
</dbReference>
<dbReference type="PANTHER" id="PTHR42743">
    <property type="entry name" value="AMINO-ACID AMINOTRANSFERASE"/>
    <property type="match status" value="1"/>
</dbReference>
<gene>
    <name evidence="2" type="ORF">GCM10023307_04570</name>
</gene>
<dbReference type="Pfam" id="PF19798">
    <property type="entry name" value="Sulfotransfer_5"/>
    <property type="match status" value="1"/>
</dbReference>
<name>A0ABP9AM78_9GAMM</name>
<dbReference type="Gene3D" id="3.40.50.300">
    <property type="entry name" value="P-loop containing nucleotide triphosphate hydrolases"/>
    <property type="match status" value="1"/>
</dbReference>
<keyword evidence="2" id="KW-0032">Aminotransferase</keyword>
<dbReference type="EMBL" id="BAABJE010000001">
    <property type="protein sequence ID" value="GAA4783053.1"/>
    <property type="molecule type" value="Genomic_DNA"/>
</dbReference>
<sequence length="243" mass="27359">MTLRIAMWSGPRNISTAMMRAWENRGDCAVSDEPLYAAYLAMTGLDHPGRDAVIAAGETDWRRVIDALLGPAPHGAPIWYQKHMSHHLLPEMTVDWVLGLRNVFLIRDPAEVVASYLKSRATVTPDDIGLPQQGRLFDLLRDRLGETPPVIDAGDFLRAPEAHLRALCARLGIAFTPRMLAWPAGPRDSDGVWAPYWYDAVWKSTCFEPWRAREDRLTGEALAVADACRPVYERLRGFRIRVD</sequence>
<dbReference type="GO" id="GO:0008483">
    <property type="term" value="F:transaminase activity"/>
    <property type="evidence" value="ECO:0007669"/>
    <property type="project" value="UniProtKB-KW"/>
</dbReference>
<organism evidence="2 3">
    <name type="scientific">Lysobacter hankyongensis</name>
    <dbReference type="NCBI Taxonomy" id="1176535"/>
    <lineage>
        <taxon>Bacteria</taxon>
        <taxon>Pseudomonadati</taxon>
        <taxon>Pseudomonadota</taxon>
        <taxon>Gammaproteobacteria</taxon>
        <taxon>Lysobacterales</taxon>
        <taxon>Lysobacteraceae</taxon>
        <taxon>Lysobacter</taxon>
    </lineage>
</organism>
<protein>
    <submittedName>
        <fullName evidence="2">Branched chain amino acid aminotransferase</fullName>
    </submittedName>
</protein>
<keyword evidence="2" id="KW-0808">Transferase</keyword>
<reference evidence="3" key="1">
    <citation type="journal article" date="2019" name="Int. J. Syst. Evol. Microbiol.">
        <title>The Global Catalogue of Microorganisms (GCM) 10K type strain sequencing project: providing services to taxonomists for standard genome sequencing and annotation.</title>
        <authorList>
            <consortium name="The Broad Institute Genomics Platform"/>
            <consortium name="The Broad Institute Genome Sequencing Center for Infectious Disease"/>
            <person name="Wu L."/>
            <person name="Ma J."/>
        </authorList>
    </citation>
    <scope>NUCLEOTIDE SEQUENCE [LARGE SCALE GENOMIC DNA]</scope>
    <source>
        <strain evidence="3">JCM 18204</strain>
    </source>
</reference>
<proteinExistence type="inferred from homology"/>
<accession>A0ABP9AM78</accession>
<evidence type="ECO:0000256" key="1">
    <source>
        <dbReference type="ARBA" id="ARBA00009320"/>
    </source>
</evidence>
<comment type="similarity">
    <text evidence="1">Belongs to the class-IV pyridoxal-phosphate-dependent aminotransferase family.</text>
</comment>
<dbReference type="InterPro" id="IPR050571">
    <property type="entry name" value="Class-IV_PLP-Dep_Aminotrnsfr"/>
</dbReference>
<dbReference type="Proteomes" id="UP001499959">
    <property type="component" value="Unassembled WGS sequence"/>
</dbReference>
<keyword evidence="3" id="KW-1185">Reference proteome</keyword>
<evidence type="ECO:0000313" key="3">
    <source>
        <dbReference type="Proteomes" id="UP001499959"/>
    </source>
</evidence>